<sequence length="101" mass="11476">MPNWSGSTRKATLPPDWQQRRQAVFKRDGYQCTHIRHDTGQRCTQPATDCDHTGDRQDHRLQSLTSLCSYHHQGKSSSQGGKANKPIKETRPQEQHPGLNA</sequence>
<dbReference type="EMBL" id="JAVDQF010000001">
    <property type="protein sequence ID" value="MDR6270606.1"/>
    <property type="molecule type" value="Genomic_DNA"/>
</dbReference>
<evidence type="ECO:0000256" key="1">
    <source>
        <dbReference type="SAM" id="MobiDB-lite"/>
    </source>
</evidence>
<evidence type="ECO:0000313" key="2">
    <source>
        <dbReference type="EMBL" id="MDR6270606.1"/>
    </source>
</evidence>
<organism evidence="2 3">
    <name type="scientific">Arthrobacter russicus</name>
    <dbReference type="NCBI Taxonomy" id="172040"/>
    <lineage>
        <taxon>Bacteria</taxon>
        <taxon>Bacillati</taxon>
        <taxon>Actinomycetota</taxon>
        <taxon>Actinomycetes</taxon>
        <taxon>Micrococcales</taxon>
        <taxon>Micrococcaceae</taxon>
        <taxon>Arthrobacter</taxon>
    </lineage>
</organism>
<keyword evidence="2" id="KW-0540">Nuclease</keyword>
<evidence type="ECO:0000313" key="3">
    <source>
        <dbReference type="Proteomes" id="UP001185069"/>
    </source>
</evidence>
<dbReference type="Proteomes" id="UP001185069">
    <property type="component" value="Unassembled WGS sequence"/>
</dbReference>
<keyword evidence="3" id="KW-1185">Reference proteome</keyword>
<gene>
    <name evidence="2" type="ORF">JOE69_002844</name>
</gene>
<accession>A0ABU1JGV4</accession>
<dbReference type="GO" id="GO:0004519">
    <property type="term" value="F:endonuclease activity"/>
    <property type="evidence" value="ECO:0007669"/>
    <property type="project" value="UniProtKB-KW"/>
</dbReference>
<name>A0ABU1JGV4_9MICC</name>
<reference evidence="2 3" key="1">
    <citation type="submission" date="2023-07" db="EMBL/GenBank/DDBJ databases">
        <title>Sequencing the genomes of 1000 actinobacteria strains.</title>
        <authorList>
            <person name="Klenk H.-P."/>
        </authorList>
    </citation>
    <scope>NUCLEOTIDE SEQUENCE [LARGE SCALE GENOMIC DNA]</scope>
    <source>
        <strain evidence="2 3">DSM 14555</strain>
    </source>
</reference>
<keyword evidence="2" id="KW-0378">Hydrolase</keyword>
<keyword evidence="2" id="KW-0255">Endonuclease</keyword>
<proteinExistence type="predicted"/>
<protein>
    <submittedName>
        <fullName evidence="2">5-methylcytosine-specific restriction endonuclease McrA</fullName>
    </submittedName>
</protein>
<comment type="caution">
    <text evidence="2">The sequence shown here is derived from an EMBL/GenBank/DDBJ whole genome shotgun (WGS) entry which is preliminary data.</text>
</comment>
<feature type="region of interest" description="Disordered" evidence="1">
    <location>
        <begin position="70"/>
        <end position="101"/>
    </location>
</feature>